<organism evidence="1 2">
    <name type="scientific">Yersinia enterocolitica LC20</name>
    <dbReference type="NCBI Taxonomy" id="1443113"/>
    <lineage>
        <taxon>Bacteria</taxon>
        <taxon>Pseudomonadati</taxon>
        <taxon>Pseudomonadota</taxon>
        <taxon>Gammaproteobacteria</taxon>
        <taxon>Enterobacterales</taxon>
        <taxon>Yersiniaceae</taxon>
        <taxon>Yersinia</taxon>
    </lineage>
</organism>
<reference evidence="1 2" key="1">
    <citation type="submission" date="2017-11" db="EMBL/GenBank/DDBJ databases">
        <title>The complete genome sequence and comparative genome analysis of Yersinia enterocolitica strain LC20.</title>
        <authorList>
            <person name="Shi G."/>
            <person name="Su M."/>
            <person name="Liang J."/>
            <person name="Gu W."/>
            <person name="Xiao Y."/>
            <person name="Zhang Z."/>
            <person name="Qiu H."/>
            <person name="Duan R."/>
            <person name="Zhang Z."/>
            <person name="Li Y."/>
            <person name="Zhang X."/>
            <person name="Ling Y."/>
            <person name="Song L."/>
            <person name="Chen M."/>
            <person name="Zhao Y."/>
            <person name="Wu J."/>
            <person name="Jing H."/>
            <person name="Xiao J."/>
            <person name="Wang X."/>
        </authorList>
    </citation>
    <scope>NUCLEOTIDE SEQUENCE [LARGE SCALE GENOMIC DNA]</scope>
    <source>
        <strain evidence="1 2">LC20</strain>
    </source>
</reference>
<proteinExistence type="predicted"/>
<name>A0A7U5PGS1_YEREN</name>
<evidence type="ECO:0000313" key="2">
    <source>
        <dbReference type="Proteomes" id="UP000230961"/>
    </source>
</evidence>
<protein>
    <submittedName>
        <fullName evidence="1">Uncharacterized protein</fullName>
    </submittedName>
</protein>
<dbReference type="KEGG" id="yel:LC20_07975"/>
<evidence type="ECO:0000313" key="1">
    <source>
        <dbReference type="EMBL" id="ATX62886.1"/>
    </source>
</evidence>
<accession>A0A7U5PGS1</accession>
<sequence length="72" mass="8039">MEIKKLEDAFYIENKHLVEVLDKRGNAWASDKTRGYGIVLVEIVGLRFGILILPTNNGHMAKRGSAFQIVPG</sequence>
<dbReference type="EMBL" id="CP007448">
    <property type="protein sequence ID" value="ATX62886.1"/>
    <property type="molecule type" value="Genomic_DNA"/>
</dbReference>
<dbReference type="Proteomes" id="UP000230961">
    <property type="component" value="Chromosome"/>
</dbReference>
<gene>
    <name evidence="1" type="ORF">LC20_07975</name>
</gene>
<dbReference type="AlphaFoldDB" id="A0A7U5PGS1"/>